<gene>
    <name evidence="1" type="ORF">CEXT_445271</name>
</gene>
<proteinExistence type="predicted"/>
<protein>
    <submittedName>
        <fullName evidence="1">Uncharacterized protein</fullName>
    </submittedName>
</protein>
<sequence length="182" mass="20546">MIADFVEAQAVFYSAYTGNGSERVCADVRGAGFLPFPGRGRFREEFPHHGPGNDSWKHSVVSPPLRTTVSAFRLTACKGGEREFRFRLIGRLLTSRLTGHLLTSRFRLIVNLLTSRLTGHLLTSRFRLIGRLLTSRPTGRLLTCVYNWCRPVSCRLGPAVPTYKIPRENPLNNLSSILYQRL</sequence>
<keyword evidence="2" id="KW-1185">Reference proteome</keyword>
<dbReference type="AlphaFoldDB" id="A0AAV4XH83"/>
<comment type="caution">
    <text evidence="1">The sequence shown here is derived from an EMBL/GenBank/DDBJ whole genome shotgun (WGS) entry which is preliminary data.</text>
</comment>
<organism evidence="1 2">
    <name type="scientific">Caerostris extrusa</name>
    <name type="common">Bark spider</name>
    <name type="synonym">Caerostris bankana</name>
    <dbReference type="NCBI Taxonomy" id="172846"/>
    <lineage>
        <taxon>Eukaryota</taxon>
        <taxon>Metazoa</taxon>
        <taxon>Ecdysozoa</taxon>
        <taxon>Arthropoda</taxon>
        <taxon>Chelicerata</taxon>
        <taxon>Arachnida</taxon>
        <taxon>Araneae</taxon>
        <taxon>Araneomorphae</taxon>
        <taxon>Entelegynae</taxon>
        <taxon>Araneoidea</taxon>
        <taxon>Araneidae</taxon>
        <taxon>Caerostris</taxon>
    </lineage>
</organism>
<reference evidence="1 2" key="1">
    <citation type="submission" date="2021-06" db="EMBL/GenBank/DDBJ databases">
        <title>Caerostris extrusa draft genome.</title>
        <authorList>
            <person name="Kono N."/>
            <person name="Arakawa K."/>
        </authorList>
    </citation>
    <scope>NUCLEOTIDE SEQUENCE [LARGE SCALE GENOMIC DNA]</scope>
</reference>
<name>A0AAV4XH83_CAEEX</name>
<accession>A0AAV4XH83</accession>
<dbReference type="Proteomes" id="UP001054945">
    <property type="component" value="Unassembled WGS sequence"/>
</dbReference>
<evidence type="ECO:0000313" key="2">
    <source>
        <dbReference type="Proteomes" id="UP001054945"/>
    </source>
</evidence>
<dbReference type="EMBL" id="BPLR01017649">
    <property type="protein sequence ID" value="GIY93300.1"/>
    <property type="molecule type" value="Genomic_DNA"/>
</dbReference>
<evidence type="ECO:0000313" key="1">
    <source>
        <dbReference type="EMBL" id="GIY93300.1"/>
    </source>
</evidence>